<gene>
    <name evidence="3" type="ORF">UFOPK2579_02580</name>
</gene>
<dbReference type="InterPro" id="IPR038610">
    <property type="entry name" value="FliK-like_C_sf"/>
</dbReference>
<proteinExistence type="predicted"/>
<name>A0A6J6S978_9ZZZZ</name>
<feature type="domain" description="Flagellar hook-length control protein-like C-terminal" evidence="2">
    <location>
        <begin position="254"/>
        <end position="315"/>
    </location>
</feature>
<reference evidence="3" key="1">
    <citation type="submission" date="2020-05" db="EMBL/GenBank/DDBJ databases">
        <authorList>
            <person name="Chiriac C."/>
            <person name="Salcher M."/>
            <person name="Ghai R."/>
            <person name="Kavagutti S V."/>
        </authorList>
    </citation>
    <scope>NUCLEOTIDE SEQUENCE</scope>
</reference>
<evidence type="ECO:0000313" key="3">
    <source>
        <dbReference type="EMBL" id="CAB4731077.1"/>
    </source>
</evidence>
<feature type="region of interest" description="Disordered" evidence="1">
    <location>
        <begin position="134"/>
        <end position="230"/>
    </location>
</feature>
<feature type="compositionally biased region" description="Low complexity" evidence="1">
    <location>
        <begin position="11"/>
        <end position="30"/>
    </location>
</feature>
<dbReference type="CDD" id="cd17470">
    <property type="entry name" value="T3SS_Flik_C"/>
    <property type="match status" value="1"/>
</dbReference>
<feature type="region of interest" description="Disordered" evidence="1">
    <location>
        <begin position="1"/>
        <end position="30"/>
    </location>
</feature>
<feature type="compositionally biased region" description="Basic and acidic residues" evidence="1">
    <location>
        <begin position="354"/>
        <end position="366"/>
    </location>
</feature>
<sequence>MTSMSISPDLATAAATQTGAAPSTTAPGAFPALVDSLVGSLTAPTAPTAPVAPGPTAPVPGPATPVTAAVDGTAGCALSAVTVPSGAEEPTGQQDEQTAEEPAPLAPDEMASLLPTAWIPAAPALARTLAQPLDPAQRHGGTTGRLGEPGAPPTASRGVASGRLGERGPMPTPLRGEPTDRLGDSAPQPTPLRGVVPDPTAAASPSNPTLTPPAMAPVGAPTGGLPAGLSPEQVTTQVNAQVHGRVVPEVTRLVQSGNGTSRMTLHLNPGELGEVRVVMTVRDGSVRVRLAAHEQAHDALLQGAPELRRLLESHAATAEARIVVRELATAPAPAVREPSPQDPSQPQAGSTSFGERRESAAGREQGRGAGTPLEPIARDGMREATLLSRTADPRTSGRTAGLDVSM</sequence>
<dbReference type="AlphaFoldDB" id="A0A6J6S978"/>
<feature type="region of interest" description="Disordered" evidence="1">
    <location>
        <begin position="42"/>
        <end position="66"/>
    </location>
</feature>
<evidence type="ECO:0000256" key="1">
    <source>
        <dbReference type="SAM" id="MobiDB-lite"/>
    </source>
</evidence>
<feature type="region of interest" description="Disordered" evidence="1">
    <location>
        <begin position="331"/>
        <end position="406"/>
    </location>
</feature>
<feature type="compositionally biased region" description="Pro residues" evidence="1">
    <location>
        <begin position="50"/>
        <end position="63"/>
    </location>
</feature>
<dbReference type="Pfam" id="PF02120">
    <property type="entry name" value="Flg_hook"/>
    <property type="match status" value="1"/>
</dbReference>
<feature type="compositionally biased region" description="Polar residues" evidence="1">
    <location>
        <begin position="342"/>
        <end position="353"/>
    </location>
</feature>
<protein>
    <submittedName>
        <fullName evidence="3">Unannotated protein</fullName>
    </submittedName>
</protein>
<feature type="region of interest" description="Disordered" evidence="1">
    <location>
        <begin position="84"/>
        <end position="103"/>
    </location>
</feature>
<dbReference type="InterPro" id="IPR021136">
    <property type="entry name" value="Flagellar_hook_control-like_C"/>
</dbReference>
<dbReference type="EMBL" id="CAEZXR010000398">
    <property type="protein sequence ID" value="CAB4731077.1"/>
    <property type="molecule type" value="Genomic_DNA"/>
</dbReference>
<evidence type="ECO:0000259" key="2">
    <source>
        <dbReference type="Pfam" id="PF02120"/>
    </source>
</evidence>
<accession>A0A6J6S978</accession>
<organism evidence="3">
    <name type="scientific">freshwater metagenome</name>
    <dbReference type="NCBI Taxonomy" id="449393"/>
    <lineage>
        <taxon>unclassified sequences</taxon>
        <taxon>metagenomes</taxon>
        <taxon>ecological metagenomes</taxon>
    </lineage>
</organism>
<dbReference type="Gene3D" id="3.30.750.140">
    <property type="match status" value="1"/>
</dbReference>